<dbReference type="InterPro" id="IPR050620">
    <property type="entry name" value="Thioredoxin_H-type-like"/>
</dbReference>
<dbReference type="InterPro" id="IPR036249">
    <property type="entry name" value="Thioredoxin-like_sf"/>
</dbReference>
<evidence type="ECO:0000313" key="2">
    <source>
        <dbReference type="EMBL" id="QHT05357.1"/>
    </source>
</evidence>
<dbReference type="InterPro" id="IPR013766">
    <property type="entry name" value="Thioredoxin_domain"/>
</dbReference>
<evidence type="ECO:0000259" key="1">
    <source>
        <dbReference type="Pfam" id="PF00085"/>
    </source>
</evidence>
<sequence length="119" mass="13625">MPVSDKTISTRTEFKTLLEENKSVVVLKFGAEWCGPCKKIEGLVHEYIEKLPEVATCMVLDIDECFDLYAFLKSKKIVTAIPTLLAYYKGNTHYAPDEIVMGTKTEEIDLFFKSIQEFF</sequence>
<proteinExistence type="predicted"/>
<dbReference type="SUPFAM" id="SSF52833">
    <property type="entry name" value="Thioredoxin-like"/>
    <property type="match status" value="1"/>
</dbReference>
<dbReference type="Pfam" id="PF00085">
    <property type="entry name" value="Thioredoxin"/>
    <property type="match status" value="1"/>
</dbReference>
<dbReference type="Gene3D" id="3.40.30.10">
    <property type="entry name" value="Glutaredoxin"/>
    <property type="match status" value="1"/>
</dbReference>
<organism evidence="2">
    <name type="scientific">viral metagenome</name>
    <dbReference type="NCBI Taxonomy" id="1070528"/>
    <lineage>
        <taxon>unclassified sequences</taxon>
        <taxon>metagenomes</taxon>
        <taxon>organismal metagenomes</taxon>
    </lineage>
</organism>
<name>A0A6C0CMA2_9ZZZZ</name>
<dbReference type="EMBL" id="MN739453">
    <property type="protein sequence ID" value="QHT05357.1"/>
    <property type="molecule type" value="Genomic_DNA"/>
</dbReference>
<protein>
    <recommendedName>
        <fullName evidence="1">Thioredoxin domain-containing protein</fullName>
    </recommendedName>
</protein>
<reference evidence="2" key="1">
    <citation type="journal article" date="2020" name="Nature">
        <title>Giant virus diversity and host interactions through global metagenomics.</title>
        <authorList>
            <person name="Schulz F."/>
            <person name="Roux S."/>
            <person name="Paez-Espino D."/>
            <person name="Jungbluth S."/>
            <person name="Walsh D.A."/>
            <person name="Denef V.J."/>
            <person name="McMahon K.D."/>
            <person name="Konstantinidis K.T."/>
            <person name="Eloe-Fadrosh E.A."/>
            <person name="Kyrpides N.C."/>
            <person name="Woyke T."/>
        </authorList>
    </citation>
    <scope>NUCLEOTIDE SEQUENCE</scope>
    <source>
        <strain evidence="2">GVMAG-M-3300021375-17</strain>
    </source>
</reference>
<accession>A0A6C0CMA2</accession>
<dbReference type="PANTHER" id="PTHR10438:SF468">
    <property type="entry name" value="THIOREDOXIN-1-RELATED"/>
    <property type="match status" value="1"/>
</dbReference>
<dbReference type="AlphaFoldDB" id="A0A6C0CMA2"/>
<feature type="domain" description="Thioredoxin" evidence="1">
    <location>
        <begin position="9"/>
        <end position="107"/>
    </location>
</feature>
<dbReference type="CDD" id="cd02947">
    <property type="entry name" value="TRX_family"/>
    <property type="match status" value="1"/>
</dbReference>
<dbReference type="PANTHER" id="PTHR10438">
    <property type="entry name" value="THIOREDOXIN"/>
    <property type="match status" value="1"/>
</dbReference>